<dbReference type="HAMAP" id="MF_00412">
    <property type="entry name" value="ProA"/>
    <property type="match status" value="1"/>
</dbReference>
<comment type="catalytic activity">
    <reaction evidence="6 7">
        <text>L-glutamate 5-semialdehyde + phosphate + NADP(+) = L-glutamyl 5-phosphate + NADPH + H(+)</text>
        <dbReference type="Rhea" id="RHEA:19541"/>
        <dbReference type="ChEBI" id="CHEBI:15378"/>
        <dbReference type="ChEBI" id="CHEBI:43474"/>
        <dbReference type="ChEBI" id="CHEBI:57783"/>
        <dbReference type="ChEBI" id="CHEBI:58066"/>
        <dbReference type="ChEBI" id="CHEBI:58274"/>
        <dbReference type="ChEBI" id="CHEBI:58349"/>
        <dbReference type="EC" id="1.2.1.41"/>
    </reaction>
</comment>
<dbReference type="PROSITE" id="PS01223">
    <property type="entry name" value="PROA"/>
    <property type="match status" value="1"/>
</dbReference>
<evidence type="ECO:0000313" key="11">
    <source>
        <dbReference type="Proteomes" id="UP000189728"/>
    </source>
</evidence>
<comment type="subcellular location">
    <subcellularLocation>
        <location evidence="7">Cytoplasm</location>
    </subcellularLocation>
</comment>
<feature type="domain" description="Aldehyde dehydrogenase" evidence="9">
    <location>
        <begin position="315"/>
        <end position="377"/>
    </location>
</feature>
<evidence type="ECO:0000256" key="6">
    <source>
        <dbReference type="ARBA" id="ARBA00049024"/>
    </source>
</evidence>
<dbReference type="Gene3D" id="3.40.605.10">
    <property type="entry name" value="Aldehyde Dehydrogenase, Chain A, domain 1"/>
    <property type="match status" value="1"/>
</dbReference>
<comment type="caution">
    <text evidence="10">The sequence shown here is derived from an EMBL/GenBank/DDBJ whole genome shotgun (WGS) entry which is preliminary data.</text>
</comment>
<dbReference type="RefSeq" id="WP_078415273.1">
    <property type="nucleotide sequence ID" value="NZ_MCRK01000012.1"/>
</dbReference>
<comment type="similarity">
    <text evidence="7">Belongs to the gamma-glutamyl phosphate reductase family.</text>
</comment>
<evidence type="ECO:0000256" key="7">
    <source>
        <dbReference type="HAMAP-Rule" id="MF_00412"/>
    </source>
</evidence>
<evidence type="ECO:0000256" key="8">
    <source>
        <dbReference type="SAM" id="Coils"/>
    </source>
</evidence>
<dbReference type="SUPFAM" id="SSF53720">
    <property type="entry name" value="ALDH-like"/>
    <property type="match status" value="1"/>
</dbReference>
<keyword evidence="3 7" id="KW-0641">Proline biosynthesis</keyword>
<feature type="domain" description="Aldehyde dehydrogenase" evidence="9">
    <location>
        <begin position="4"/>
        <end position="281"/>
    </location>
</feature>
<evidence type="ECO:0000256" key="1">
    <source>
        <dbReference type="ARBA" id="ARBA00004985"/>
    </source>
</evidence>
<keyword evidence="2 7" id="KW-0028">Amino-acid biosynthesis</keyword>
<dbReference type="EMBL" id="MCRK01000012">
    <property type="protein sequence ID" value="OPA81757.1"/>
    <property type="molecule type" value="Genomic_DNA"/>
</dbReference>
<dbReference type="Proteomes" id="UP000189728">
    <property type="component" value="Unassembled WGS sequence"/>
</dbReference>
<proteinExistence type="inferred from homology"/>
<evidence type="ECO:0000259" key="9">
    <source>
        <dbReference type="Pfam" id="PF00171"/>
    </source>
</evidence>
<accession>A0AAX0LBY2</accession>
<dbReference type="AlphaFoldDB" id="A0AAX0LBY2"/>
<dbReference type="Gene3D" id="3.40.309.10">
    <property type="entry name" value="Aldehyde Dehydrogenase, Chain A, domain 2"/>
    <property type="match status" value="1"/>
</dbReference>
<gene>
    <name evidence="7" type="primary">proA</name>
    <name evidence="10" type="ORF">BFG04_01040</name>
</gene>
<dbReference type="CDD" id="cd07079">
    <property type="entry name" value="ALDH_F18-19_ProA-GPR"/>
    <property type="match status" value="1"/>
</dbReference>
<dbReference type="PANTHER" id="PTHR11063:SF8">
    <property type="entry name" value="DELTA-1-PYRROLINE-5-CARBOXYLATE SYNTHASE"/>
    <property type="match status" value="1"/>
</dbReference>
<feature type="coiled-coil region" evidence="8">
    <location>
        <begin position="4"/>
        <end position="31"/>
    </location>
</feature>
<dbReference type="FunFam" id="3.40.309.10:FF:000006">
    <property type="entry name" value="Gamma-glutamyl phosphate reductase"/>
    <property type="match status" value="1"/>
</dbReference>
<keyword evidence="5 7" id="KW-0560">Oxidoreductase</keyword>
<dbReference type="GO" id="GO:0004350">
    <property type="term" value="F:glutamate-5-semialdehyde dehydrogenase activity"/>
    <property type="evidence" value="ECO:0007669"/>
    <property type="project" value="UniProtKB-UniRule"/>
</dbReference>
<dbReference type="Pfam" id="PF00171">
    <property type="entry name" value="Aldedh"/>
    <property type="match status" value="2"/>
</dbReference>
<keyword evidence="8" id="KW-0175">Coiled coil</keyword>
<dbReference type="InterPro" id="IPR016161">
    <property type="entry name" value="Ald_DH/histidinol_DH"/>
</dbReference>
<name>A0AAX0LBY2_9BACT</name>
<comment type="pathway">
    <text evidence="1 7">Amino-acid biosynthesis; L-proline biosynthesis; L-glutamate 5-semialdehyde from L-glutamate: step 2/2.</text>
</comment>
<evidence type="ECO:0000256" key="4">
    <source>
        <dbReference type="ARBA" id="ARBA00022857"/>
    </source>
</evidence>
<protein>
    <recommendedName>
        <fullName evidence="7">Gamma-glutamyl phosphate reductase</fullName>
        <shortName evidence="7">GPR</shortName>
        <ecNumber evidence="7">1.2.1.41</ecNumber>
    </recommendedName>
    <alternativeName>
        <fullName evidence="7">Glutamate-5-semialdehyde dehydrogenase</fullName>
    </alternativeName>
    <alternativeName>
        <fullName evidence="7">Glutamyl-gamma-semialdehyde dehydrogenase</fullName>
        <shortName evidence="7">GSA dehydrogenase</shortName>
    </alternativeName>
</protein>
<dbReference type="InterPro" id="IPR012134">
    <property type="entry name" value="Glu-5-SA_DH"/>
</dbReference>
<organism evidence="10 11">
    <name type="scientific">Campylobacter pinnipediorum subsp. pinnipediorum</name>
    <dbReference type="NCBI Taxonomy" id="1660067"/>
    <lineage>
        <taxon>Bacteria</taxon>
        <taxon>Pseudomonadati</taxon>
        <taxon>Campylobacterota</taxon>
        <taxon>Epsilonproteobacteria</taxon>
        <taxon>Campylobacterales</taxon>
        <taxon>Campylobacteraceae</taxon>
        <taxon>Campylobacter</taxon>
    </lineage>
</organism>
<dbReference type="PANTHER" id="PTHR11063">
    <property type="entry name" value="GLUTAMATE SEMIALDEHYDE DEHYDROGENASE"/>
    <property type="match status" value="1"/>
</dbReference>
<dbReference type="InterPro" id="IPR020593">
    <property type="entry name" value="G-glutamylP_reductase_CS"/>
</dbReference>
<dbReference type="EC" id="1.2.1.41" evidence="7"/>
<evidence type="ECO:0000256" key="2">
    <source>
        <dbReference type="ARBA" id="ARBA00022605"/>
    </source>
</evidence>
<evidence type="ECO:0000256" key="5">
    <source>
        <dbReference type="ARBA" id="ARBA00023002"/>
    </source>
</evidence>
<evidence type="ECO:0000313" key="10">
    <source>
        <dbReference type="EMBL" id="OPA81757.1"/>
    </source>
</evidence>
<dbReference type="InterPro" id="IPR016162">
    <property type="entry name" value="Ald_DH_N"/>
</dbReference>
<keyword evidence="4 7" id="KW-0521">NADP</keyword>
<dbReference type="NCBIfam" id="TIGR00407">
    <property type="entry name" value="proA"/>
    <property type="match status" value="1"/>
</dbReference>
<dbReference type="GO" id="GO:0050661">
    <property type="term" value="F:NADP binding"/>
    <property type="evidence" value="ECO:0007669"/>
    <property type="project" value="InterPro"/>
</dbReference>
<reference evidence="10 11" key="1">
    <citation type="submission" date="2016-08" db="EMBL/GenBank/DDBJ databases">
        <title>Campylobacter species from sea mammals.</title>
        <authorList>
            <person name="Gilbert M.J."/>
            <person name="Byrne B.A."/>
            <person name="Zomer A.L."/>
            <person name="Wagenaar J.A."/>
        </authorList>
    </citation>
    <scope>NUCLEOTIDE SEQUENCE [LARGE SCALE GENOMIC DNA]</scope>
    <source>
        <strain evidence="10 11">1105248</strain>
    </source>
</reference>
<dbReference type="GO" id="GO:0055129">
    <property type="term" value="P:L-proline biosynthetic process"/>
    <property type="evidence" value="ECO:0007669"/>
    <property type="project" value="UniProtKB-UniRule"/>
</dbReference>
<dbReference type="InterPro" id="IPR000965">
    <property type="entry name" value="GPR_dom"/>
</dbReference>
<dbReference type="NCBIfam" id="NF001221">
    <property type="entry name" value="PRK00197.1"/>
    <property type="match status" value="1"/>
</dbReference>
<sequence>MSKIADLVSLAKNASKELLSLEENKKNEILRAVANELLLKKEFIKEANKKDIKNAKESSLSEALIDRLTLNDERIQGMAESVLQIANQKNPIGKILDGFRHQNGMQITQVSVPLGVVAMIYESRPNVTIDSAAIALKTQNALILRGSSNAINSNLYLCELFCEIGKKFGLADGFLQIIGTDKSELDELVKQDKFIDVLIPRGGAKLKDYIKNNSTIPVIQTGEGLCHIYVDKSADIDDALKIIKNAKTQRPSTCNSLECLVLHESIAEKILLILLNLLENVEFRIDEKIFENFQGFDNVKKATREDFSTEFLDLILSVKVVKDIDEAISYINQNSTLHSESILSKDYDNINKFLNLIDSAVVYANASTRFSDGGEFGFGSEIGISTQKMHARGPMGLEALTSKKYVVYGNGQIREQF</sequence>
<dbReference type="InterPro" id="IPR015590">
    <property type="entry name" value="Aldehyde_DH_dom"/>
</dbReference>
<dbReference type="GO" id="GO:0005737">
    <property type="term" value="C:cytoplasm"/>
    <property type="evidence" value="ECO:0007669"/>
    <property type="project" value="UniProtKB-SubCell"/>
</dbReference>
<evidence type="ECO:0000256" key="3">
    <source>
        <dbReference type="ARBA" id="ARBA00022650"/>
    </source>
</evidence>
<comment type="function">
    <text evidence="7">Catalyzes the NADPH-dependent reduction of L-glutamate 5-phosphate into L-glutamate 5-semialdehyde and phosphate. The product spontaneously undergoes cyclization to form 1-pyrroline-5-carboxylate.</text>
</comment>
<dbReference type="InterPro" id="IPR016163">
    <property type="entry name" value="Ald_DH_C"/>
</dbReference>
<keyword evidence="7" id="KW-0963">Cytoplasm</keyword>
<dbReference type="PIRSF" id="PIRSF000151">
    <property type="entry name" value="GPR"/>
    <property type="match status" value="1"/>
</dbReference>